<keyword evidence="1" id="KW-0732">Signal</keyword>
<protein>
    <recommendedName>
        <fullName evidence="4">Metal-binding protein</fullName>
    </recommendedName>
</protein>
<dbReference type="Pfam" id="PF04214">
    <property type="entry name" value="DUF411"/>
    <property type="match status" value="1"/>
</dbReference>
<reference evidence="2 3" key="1">
    <citation type="submission" date="2015-07" db="EMBL/GenBank/DDBJ databases">
        <authorList>
            <person name="Noorani M."/>
        </authorList>
    </citation>
    <scope>NUCLEOTIDE SEQUENCE [LARGE SCALE GENOMIC DNA]</scope>
    <source>
        <strain evidence="2 3">CECT 5088</strain>
    </source>
</reference>
<feature type="chain" id="PRO_5005807519" description="Metal-binding protein" evidence="1">
    <location>
        <begin position="22"/>
        <end position="148"/>
    </location>
</feature>
<dbReference type="InterPro" id="IPR007332">
    <property type="entry name" value="DUF411"/>
</dbReference>
<proteinExistence type="predicted"/>
<dbReference type="Proteomes" id="UP000048908">
    <property type="component" value="Unassembled WGS sequence"/>
</dbReference>
<dbReference type="OrthoDB" id="14727at2"/>
<feature type="signal peptide" evidence="1">
    <location>
        <begin position="1"/>
        <end position="21"/>
    </location>
</feature>
<sequence length="148" mass="15712">MSARRFLFALTAALLPATAMAEAVHTAKSPTCGCCGAWVEHMAMAGHDVSVEDMGDDALAELKVSLGIPDEMVSCHTAMVDGYVVEGHVPATDVERLLSERPDAIGLSVPGMVMGTPGMGPREDGEAFDVWLMKRDWTAEVFAAYPEG</sequence>
<organism evidence="2 3">
    <name type="scientific">Jannaschia rubra</name>
    <dbReference type="NCBI Taxonomy" id="282197"/>
    <lineage>
        <taxon>Bacteria</taxon>
        <taxon>Pseudomonadati</taxon>
        <taxon>Pseudomonadota</taxon>
        <taxon>Alphaproteobacteria</taxon>
        <taxon>Rhodobacterales</taxon>
        <taxon>Roseobacteraceae</taxon>
        <taxon>Jannaschia</taxon>
    </lineage>
</organism>
<accession>A0A0M6XWU2</accession>
<evidence type="ECO:0008006" key="4">
    <source>
        <dbReference type="Google" id="ProtNLM"/>
    </source>
</evidence>
<dbReference type="AlphaFoldDB" id="A0A0M6XWU2"/>
<evidence type="ECO:0000256" key="1">
    <source>
        <dbReference type="SAM" id="SignalP"/>
    </source>
</evidence>
<gene>
    <name evidence="2" type="ORF">JAN5088_03351</name>
</gene>
<evidence type="ECO:0000313" key="3">
    <source>
        <dbReference type="Proteomes" id="UP000048908"/>
    </source>
</evidence>
<evidence type="ECO:0000313" key="2">
    <source>
        <dbReference type="EMBL" id="CTQ34555.1"/>
    </source>
</evidence>
<keyword evidence="3" id="KW-1185">Reference proteome</keyword>
<dbReference type="RefSeq" id="WP_055683909.1">
    <property type="nucleotide sequence ID" value="NZ_CXPG01000022.1"/>
</dbReference>
<dbReference type="EMBL" id="CXPG01000022">
    <property type="protein sequence ID" value="CTQ34555.1"/>
    <property type="molecule type" value="Genomic_DNA"/>
</dbReference>
<name>A0A0M6XWU2_9RHOB</name>